<name>A0A501QEN1_9FLAO</name>
<reference evidence="1 2" key="2">
    <citation type="submission" date="2019-06" db="EMBL/GenBank/DDBJ databases">
        <authorList>
            <person name="Seo Y."/>
        </authorList>
    </citation>
    <scope>NUCLEOTIDE SEQUENCE [LARGE SCALE GENOMIC DNA]</scope>
    <source>
        <strain evidence="1 2">MaA-Y11</strain>
    </source>
</reference>
<dbReference type="RefSeq" id="WP_140000231.1">
    <property type="nucleotide sequence ID" value="NZ_VFJE01000052.1"/>
</dbReference>
<sequence>MNERLINIEKLNFIEAHKIILQLCEDKIHLSLDDISFILNLKEKELVESFLKEYAHFHQKELLYIENFINSNLEHENKEFLSDLIYFATDFGLDISYSKILELLIIDAEDNNFLVLASLQYLNKNIKFLYIDALLENLTYIRDHEVYHQNEQLLASLILFRITHKPDYLAFVKELIEYDESNLEFFNNSIKVDMYDGKYFNIESFLGILKTGNLSLD</sequence>
<protein>
    <submittedName>
        <fullName evidence="1">Uncharacterized protein</fullName>
    </submittedName>
</protein>
<dbReference type="Proteomes" id="UP000319175">
    <property type="component" value="Unassembled WGS sequence"/>
</dbReference>
<gene>
    <name evidence="1" type="ORF">FJA49_06960</name>
</gene>
<dbReference type="OrthoDB" id="1343432at2"/>
<evidence type="ECO:0000313" key="1">
    <source>
        <dbReference type="EMBL" id="TPD70675.1"/>
    </source>
</evidence>
<dbReference type="EMBL" id="VFJE01000052">
    <property type="protein sequence ID" value="TPD70675.1"/>
    <property type="molecule type" value="Genomic_DNA"/>
</dbReference>
<accession>A0A501QEN1</accession>
<reference evidence="1 2" key="1">
    <citation type="submission" date="2019-06" db="EMBL/GenBank/DDBJ databases">
        <title>Flavobacterium sp. MaA-Y11 from geoumgang.</title>
        <authorList>
            <person name="Jeong S."/>
        </authorList>
    </citation>
    <scope>NUCLEOTIDE SEQUENCE [LARGE SCALE GENOMIC DNA]</scope>
    <source>
        <strain evidence="1 2">MaA-Y11</strain>
    </source>
</reference>
<comment type="caution">
    <text evidence="1">The sequence shown here is derived from an EMBL/GenBank/DDBJ whole genome shotgun (WGS) entry which is preliminary data.</text>
</comment>
<keyword evidence="2" id="KW-1185">Reference proteome</keyword>
<evidence type="ECO:0000313" key="2">
    <source>
        <dbReference type="Proteomes" id="UP000319175"/>
    </source>
</evidence>
<dbReference type="AlphaFoldDB" id="A0A501QEN1"/>
<proteinExistence type="predicted"/>
<organism evidence="1 2">
    <name type="scientific">Flavobacterium microcysteis</name>
    <dbReference type="NCBI Taxonomy" id="2596891"/>
    <lineage>
        <taxon>Bacteria</taxon>
        <taxon>Pseudomonadati</taxon>
        <taxon>Bacteroidota</taxon>
        <taxon>Flavobacteriia</taxon>
        <taxon>Flavobacteriales</taxon>
        <taxon>Flavobacteriaceae</taxon>
        <taxon>Flavobacterium</taxon>
    </lineage>
</organism>